<dbReference type="EMBL" id="ML771112">
    <property type="protein sequence ID" value="KAE9382697.1"/>
    <property type="molecule type" value="Genomic_DNA"/>
</dbReference>
<dbReference type="InterPro" id="IPR011009">
    <property type="entry name" value="Kinase-like_dom_sf"/>
</dbReference>
<evidence type="ECO:0008006" key="3">
    <source>
        <dbReference type="Google" id="ProtNLM"/>
    </source>
</evidence>
<sequence>MRYVKHHTTIPVPTVYLLEVNHANQVGMQYMVMERMPGIPLYKIWDELPTFPHR</sequence>
<reference evidence="1" key="1">
    <citation type="journal article" date="2019" name="Environ. Microbiol.">
        <title>Fungal ecological strategies reflected in gene transcription - a case study of two litter decomposers.</title>
        <authorList>
            <person name="Barbi F."/>
            <person name="Kohler A."/>
            <person name="Barry K."/>
            <person name="Baskaran P."/>
            <person name="Daum C."/>
            <person name="Fauchery L."/>
            <person name="Ihrmark K."/>
            <person name="Kuo A."/>
            <person name="LaButti K."/>
            <person name="Lipzen A."/>
            <person name="Morin E."/>
            <person name="Grigoriev I.V."/>
            <person name="Henrissat B."/>
            <person name="Lindahl B."/>
            <person name="Martin F."/>
        </authorList>
    </citation>
    <scope>NUCLEOTIDE SEQUENCE</scope>
    <source>
        <strain evidence="1">JB14</strain>
    </source>
</reference>
<evidence type="ECO:0000313" key="2">
    <source>
        <dbReference type="Proteomes" id="UP000799118"/>
    </source>
</evidence>
<dbReference type="Proteomes" id="UP000799118">
    <property type="component" value="Unassembled WGS sequence"/>
</dbReference>
<organism evidence="1 2">
    <name type="scientific">Gymnopus androsaceus JB14</name>
    <dbReference type="NCBI Taxonomy" id="1447944"/>
    <lineage>
        <taxon>Eukaryota</taxon>
        <taxon>Fungi</taxon>
        <taxon>Dikarya</taxon>
        <taxon>Basidiomycota</taxon>
        <taxon>Agaricomycotina</taxon>
        <taxon>Agaricomycetes</taxon>
        <taxon>Agaricomycetidae</taxon>
        <taxon>Agaricales</taxon>
        <taxon>Marasmiineae</taxon>
        <taxon>Omphalotaceae</taxon>
        <taxon>Gymnopus</taxon>
    </lineage>
</organism>
<gene>
    <name evidence="1" type="ORF">BT96DRAFT_930194</name>
</gene>
<dbReference type="SUPFAM" id="SSF56112">
    <property type="entry name" value="Protein kinase-like (PK-like)"/>
    <property type="match status" value="1"/>
</dbReference>
<name>A0A6A4GB38_9AGAR</name>
<proteinExistence type="predicted"/>
<keyword evidence="2" id="KW-1185">Reference proteome</keyword>
<dbReference type="OrthoDB" id="10003767at2759"/>
<protein>
    <recommendedName>
        <fullName evidence="3">Aminoglycoside phosphotransferase domain-containing protein</fullName>
    </recommendedName>
</protein>
<evidence type="ECO:0000313" key="1">
    <source>
        <dbReference type="EMBL" id="KAE9382697.1"/>
    </source>
</evidence>
<accession>A0A6A4GB38</accession>
<dbReference type="AlphaFoldDB" id="A0A6A4GB38"/>